<feature type="transmembrane region" description="Helical" evidence="2">
    <location>
        <begin position="6"/>
        <end position="28"/>
    </location>
</feature>
<keyword evidence="2" id="KW-1133">Transmembrane helix</keyword>
<sequence length="176" mass="19454">MDMRTVGTVCLAFVIGLRVFTLTLIVLFELPFKGPEQQGTDHNVQQNSAQDQKTARAARKNRLAQRAATDVTTTTELTRTREEPKPVTPPIKKPKSQKSSTYALPIMPKLAMRPPNTAVFRQPNSLVNALEIGPVSSWRAEISPPIKATLVLDQPRSVSIFSKNIPKHPLKSDASM</sequence>
<comment type="caution">
    <text evidence="3">The sequence shown here is derived from an EMBL/GenBank/DDBJ whole genome shotgun (WGS) entry which is preliminary data.</text>
</comment>
<accession>A0A3M7TA20</accession>
<keyword evidence="2" id="KW-0812">Transmembrane</keyword>
<feature type="compositionally biased region" description="Polar residues" evidence="1">
    <location>
        <begin position="38"/>
        <end position="52"/>
    </location>
</feature>
<dbReference type="Proteomes" id="UP000276133">
    <property type="component" value="Unassembled WGS sequence"/>
</dbReference>
<feature type="region of interest" description="Disordered" evidence="1">
    <location>
        <begin position="38"/>
        <end position="99"/>
    </location>
</feature>
<dbReference type="EMBL" id="REGN01000100">
    <property type="protein sequence ID" value="RNA44451.1"/>
    <property type="molecule type" value="Genomic_DNA"/>
</dbReference>
<keyword evidence="4" id="KW-1185">Reference proteome</keyword>
<protein>
    <submittedName>
        <fullName evidence="3">Uncharacterized protein</fullName>
    </submittedName>
</protein>
<dbReference type="AlphaFoldDB" id="A0A3M7TA20"/>
<gene>
    <name evidence="3" type="ORF">BpHYR1_002095</name>
</gene>
<evidence type="ECO:0000256" key="2">
    <source>
        <dbReference type="SAM" id="Phobius"/>
    </source>
</evidence>
<feature type="compositionally biased region" description="Low complexity" evidence="1">
    <location>
        <begin position="64"/>
        <end position="77"/>
    </location>
</feature>
<proteinExistence type="predicted"/>
<name>A0A3M7TA20_BRAPC</name>
<keyword evidence="2" id="KW-0472">Membrane</keyword>
<evidence type="ECO:0000313" key="4">
    <source>
        <dbReference type="Proteomes" id="UP000276133"/>
    </source>
</evidence>
<evidence type="ECO:0000256" key="1">
    <source>
        <dbReference type="SAM" id="MobiDB-lite"/>
    </source>
</evidence>
<evidence type="ECO:0000313" key="3">
    <source>
        <dbReference type="EMBL" id="RNA44451.1"/>
    </source>
</evidence>
<reference evidence="3 4" key="1">
    <citation type="journal article" date="2018" name="Sci. Rep.">
        <title>Genomic signatures of local adaptation to the degree of environmental predictability in rotifers.</title>
        <authorList>
            <person name="Franch-Gras L."/>
            <person name="Hahn C."/>
            <person name="Garcia-Roger E.M."/>
            <person name="Carmona M.J."/>
            <person name="Serra M."/>
            <person name="Gomez A."/>
        </authorList>
    </citation>
    <scope>NUCLEOTIDE SEQUENCE [LARGE SCALE GENOMIC DNA]</scope>
    <source>
        <strain evidence="3">HYR1</strain>
    </source>
</reference>
<organism evidence="3 4">
    <name type="scientific">Brachionus plicatilis</name>
    <name type="common">Marine rotifer</name>
    <name type="synonym">Brachionus muelleri</name>
    <dbReference type="NCBI Taxonomy" id="10195"/>
    <lineage>
        <taxon>Eukaryota</taxon>
        <taxon>Metazoa</taxon>
        <taxon>Spiralia</taxon>
        <taxon>Gnathifera</taxon>
        <taxon>Rotifera</taxon>
        <taxon>Eurotatoria</taxon>
        <taxon>Monogononta</taxon>
        <taxon>Pseudotrocha</taxon>
        <taxon>Ploima</taxon>
        <taxon>Brachionidae</taxon>
        <taxon>Brachionus</taxon>
    </lineage>
</organism>